<dbReference type="EMBL" id="NWSH01002148">
    <property type="protein sequence ID" value="PCG69048.1"/>
    <property type="molecule type" value="Genomic_DNA"/>
</dbReference>
<gene>
    <name evidence="1" type="ORF">B5V51_4564</name>
</gene>
<dbReference type="AlphaFoldDB" id="A0A2A4JBH5"/>
<protein>
    <submittedName>
        <fullName evidence="1">Uncharacterized protein</fullName>
    </submittedName>
</protein>
<name>A0A2A4JBH5_HELVI</name>
<accession>A0A2A4JBH5</accession>
<comment type="caution">
    <text evidence="1">The sequence shown here is derived from an EMBL/GenBank/DDBJ whole genome shotgun (WGS) entry which is preliminary data.</text>
</comment>
<reference evidence="1" key="1">
    <citation type="submission" date="2017-09" db="EMBL/GenBank/DDBJ databases">
        <title>Contemporary evolution of a Lepidopteran species, Heliothis virescens, in response to modern agricultural practices.</title>
        <authorList>
            <person name="Fritz M.L."/>
            <person name="Deyonke A.M."/>
            <person name="Papanicolaou A."/>
            <person name="Micinski S."/>
            <person name="Westbrook J."/>
            <person name="Gould F."/>
        </authorList>
    </citation>
    <scope>NUCLEOTIDE SEQUENCE [LARGE SCALE GENOMIC DNA]</scope>
    <source>
        <strain evidence="1">HvINT-</strain>
        <tissue evidence="1">Whole body</tissue>
    </source>
</reference>
<evidence type="ECO:0000313" key="1">
    <source>
        <dbReference type="EMBL" id="PCG69048.1"/>
    </source>
</evidence>
<organism evidence="1">
    <name type="scientific">Heliothis virescens</name>
    <name type="common">Tobacco budworm moth</name>
    <dbReference type="NCBI Taxonomy" id="7102"/>
    <lineage>
        <taxon>Eukaryota</taxon>
        <taxon>Metazoa</taxon>
        <taxon>Ecdysozoa</taxon>
        <taxon>Arthropoda</taxon>
        <taxon>Hexapoda</taxon>
        <taxon>Insecta</taxon>
        <taxon>Pterygota</taxon>
        <taxon>Neoptera</taxon>
        <taxon>Endopterygota</taxon>
        <taxon>Lepidoptera</taxon>
        <taxon>Glossata</taxon>
        <taxon>Ditrysia</taxon>
        <taxon>Noctuoidea</taxon>
        <taxon>Noctuidae</taxon>
        <taxon>Heliothinae</taxon>
        <taxon>Heliothis</taxon>
    </lineage>
</organism>
<sequence>MGTSLPHLKLNLDVSAVLSPKRTLVITIIDHHLIVLGLPIGLGHLIVLGHSINKLKSTNIITIGTVNVLQKKGLINQDVTIMLTVTVDLQDSIGMDLLASGTDPQALTTSTGMDAVTALNILGLDVDNQMYKNVPGVDLGKCSGGDLINKDLGLVHLSE</sequence>
<proteinExistence type="predicted"/>